<evidence type="ECO:0000313" key="3">
    <source>
        <dbReference type="Proteomes" id="UP000315953"/>
    </source>
</evidence>
<keyword evidence="1" id="KW-1133">Transmembrane helix</keyword>
<reference evidence="2 3" key="1">
    <citation type="submission" date="2019-07" db="EMBL/GenBank/DDBJ databases">
        <title>Genome assembly of a nasal isolate of Dolosigranulum pigrum from a chronic sinusitis patient.</title>
        <authorList>
            <person name="Baig S."/>
            <person name="Overballe-Petersen S."/>
            <person name="Kaspar U."/>
            <person name="Rendboe A."/>
            <person name="de Man T."/>
            <person name="Liu C."/>
            <person name="Price L.B."/>
            <person name="Stegger M."/>
            <person name="Becker K."/>
            <person name="Skytt Andersen P."/>
        </authorList>
    </citation>
    <scope>NUCLEOTIDE SEQUENCE [LARGE SCALE GENOMIC DNA]</scope>
    <source>
        <strain evidence="2 3">83VPs-KB5</strain>
    </source>
</reference>
<accession>A0A516GJE6</accession>
<dbReference type="Pfam" id="PF10112">
    <property type="entry name" value="Halogen_Hydrol"/>
    <property type="match status" value="1"/>
</dbReference>
<evidence type="ECO:0000256" key="1">
    <source>
        <dbReference type="SAM" id="Phobius"/>
    </source>
</evidence>
<protein>
    <submittedName>
        <fullName evidence="2">Phosphatase</fullName>
    </submittedName>
</protein>
<proteinExistence type="predicted"/>
<sequence>MTQLHKSFLSPIGSHGYLCYNRVKDYLGGTTMNRFFNNKFARLIGIFIVVMMIIAMVEDIVEDTVKGFGYYHPLYSADIIKTMGVIIVILVGMIIAGTIYIYRRKNSPKTAEKMPPLTTEKQAFYQAKGLTKEDMAFFRHTMQTTKETIQHIDTTMEKASKLQAIEKRNRTITTLKAFFQDITTQPERLHEVDQFLYVHLPALDDLTQKYIKVDAHKPKSKATLDILHKSAETIDMICQKINDEYETFHQGNVNHLTTTIELTEDSLDNPSNLF</sequence>
<dbReference type="InterPro" id="IPR018770">
    <property type="entry name" value="ChloroindolylP_hydrolase"/>
</dbReference>
<feature type="transmembrane region" description="Helical" evidence="1">
    <location>
        <begin position="40"/>
        <end position="57"/>
    </location>
</feature>
<organism evidence="2 3">
    <name type="scientific">Dolosigranulum pigrum</name>
    <dbReference type="NCBI Taxonomy" id="29394"/>
    <lineage>
        <taxon>Bacteria</taxon>
        <taxon>Bacillati</taxon>
        <taxon>Bacillota</taxon>
        <taxon>Bacilli</taxon>
        <taxon>Lactobacillales</taxon>
        <taxon>Carnobacteriaceae</taxon>
        <taxon>Dolosigranulum</taxon>
    </lineage>
</organism>
<feature type="transmembrane region" description="Helical" evidence="1">
    <location>
        <begin position="79"/>
        <end position="102"/>
    </location>
</feature>
<dbReference type="KEGG" id="dpm:FNV33_06065"/>
<dbReference type="EMBL" id="CP041626">
    <property type="protein sequence ID" value="QDO91639.1"/>
    <property type="molecule type" value="Genomic_DNA"/>
</dbReference>
<dbReference type="AlphaFoldDB" id="A0A516GJE6"/>
<dbReference type="Proteomes" id="UP000315953">
    <property type="component" value="Chromosome"/>
</dbReference>
<keyword evidence="1" id="KW-0812">Transmembrane</keyword>
<evidence type="ECO:0000313" key="2">
    <source>
        <dbReference type="EMBL" id="QDO91639.1"/>
    </source>
</evidence>
<name>A0A516GJE6_9LACT</name>
<gene>
    <name evidence="2" type="ORF">FNV33_06065</name>
</gene>
<keyword evidence="1" id="KW-0472">Membrane</keyword>